<evidence type="ECO:0000259" key="7">
    <source>
        <dbReference type="PROSITE" id="PS51007"/>
    </source>
</evidence>
<dbReference type="RefSeq" id="WP_264280419.1">
    <property type="nucleotide sequence ID" value="NZ_CP107006.1"/>
</dbReference>
<evidence type="ECO:0000256" key="6">
    <source>
        <dbReference type="PROSITE-ProRule" id="PRU00433"/>
    </source>
</evidence>
<evidence type="ECO:0000256" key="3">
    <source>
        <dbReference type="ARBA" id="ARBA00022723"/>
    </source>
</evidence>
<evidence type="ECO:0000256" key="4">
    <source>
        <dbReference type="ARBA" id="ARBA00022982"/>
    </source>
</evidence>
<dbReference type="EMBL" id="CP107006">
    <property type="protein sequence ID" value="UYQ92094.1"/>
    <property type="molecule type" value="Genomic_DNA"/>
</dbReference>
<keyword evidence="9" id="KW-1185">Reference proteome</keyword>
<dbReference type="Pfam" id="PF00034">
    <property type="entry name" value="Cytochrom_C"/>
    <property type="match status" value="1"/>
</dbReference>
<accession>A0ABY6J1K2</accession>
<proteinExistence type="predicted"/>
<gene>
    <name evidence="8" type="ORF">MKQ68_18565</name>
</gene>
<evidence type="ECO:0000256" key="5">
    <source>
        <dbReference type="ARBA" id="ARBA00023004"/>
    </source>
</evidence>
<evidence type="ECO:0000313" key="8">
    <source>
        <dbReference type="EMBL" id="UYQ92094.1"/>
    </source>
</evidence>
<keyword evidence="5 6" id="KW-0408">Iron</keyword>
<evidence type="ECO:0000313" key="9">
    <source>
        <dbReference type="Proteomes" id="UP001162741"/>
    </source>
</evidence>
<evidence type="ECO:0000256" key="2">
    <source>
        <dbReference type="ARBA" id="ARBA00022617"/>
    </source>
</evidence>
<sequence>MTKKFLTPLVISALFIAACGGGGEKKEEAKSDEVKIAANETPAAPVVSKGETLIAAKDCLTCHKVELKLVGPAYIDVAKKYPATEENIAMLADKIIKGGTGNWGEVPMTPHPDIPVDDAKEMVKYILSTGK</sequence>
<keyword evidence="1" id="KW-0813">Transport</keyword>
<feature type="domain" description="Cytochrome c" evidence="7">
    <location>
        <begin position="45"/>
        <end position="130"/>
    </location>
</feature>
<reference evidence="8" key="1">
    <citation type="submission" date="2022-10" db="EMBL/GenBank/DDBJ databases">
        <title>Chitinophaga sp. nov., isolated from soil.</title>
        <authorList>
            <person name="Jeon C.O."/>
        </authorList>
    </citation>
    <scope>NUCLEOTIDE SEQUENCE</scope>
    <source>
        <strain evidence="8">R8</strain>
    </source>
</reference>
<dbReference type="Proteomes" id="UP001162741">
    <property type="component" value="Chromosome"/>
</dbReference>
<dbReference type="InterPro" id="IPR009056">
    <property type="entry name" value="Cyt_c-like_dom"/>
</dbReference>
<dbReference type="PROSITE" id="PS51007">
    <property type="entry name" value="CYTC"/>
    <property type="match status" value="1"/>
</dbReference>
<organism evidence="8 9">
    <name type="scientific">Chitinophaga horti</name>
    <dbReference type="NCBI Taxonomy" id="2920382"/>
    <lineage>
        <taxon>Bacteria</taxon>
        <taxon>Pseudomonadati</taxon>
        <taxon>Bacteroidota</taxon>
        <taxon>Chitinophagia</taxon>
        <taxon>Chitinophagales</taxon>
        <taxon>Chitinophagaceae</taxon>
        <taxon>Chitinophaga</taxon>
    </lineage>
</organism>
<dbReference type="SUPFAM" id="SSF46626">
    <property type="entry name" value="Cytochrome c"/>
    <property type="match status" value="1"/>
</dbReference>
<dbReference type="InterPro" id="IPR036909">
    <property type="entry name" value="Cyt_c-like_dom_sf"/>
</dbReference>
<keyword evidence="4" id="KW-0249">Electron transport</keyword>
<keyword evidence="3 6" id="KW-0479">Metal-binding</keyword>
<name>A0ABY6J1K2_9BACT</name>
<keyword evidence="2 6" id="KW-0349">Heme</keyword>
<dbReference type="PROSITE" id="PS51257">
    <property type="entry name" value="PROKAR_LIPOPROTEIN"/>
    <property type="match status" value="1"/>
</dbReference>
<dbReference type="PRINTS" id="PR00606">
    <property type="entry name" value="CYTCHROMECID"/>
</dbReference>
<evidence type="ECO:0000256" key="1">
    <source>
        <dbReference type="ARBA" id="ARBA00022448"/>
    </source>
</evidence>
<dbReference type="InterPro" id="IPR002324">
    <property type="entry name" value="Cyt_c_ID"/>
</dbReference>
<protein>
    <submittedName>
        <fullName evidence="8">C-type cytochrome</fullName>
    </submittedName>
</protein>
<dbReference type="Gene3D" id="1.10.760.10">
    <property type="entry name" value="Cytochrome c-like domain"/>
    <property type="match status" value="1"/>
</dbReference>